<dbReference type="EMBL" id="JARK01000039">
    <property type="protein sequence ID" value="EYC45095.1"/>
    <property type="molecule type" value="Genomic_DNA"/>
</dbReference>
<keyword evidence="2" id="KW-1185">Reference proteome</keyword>
<gene>
    <name evidence="1" type="primary">Acey_s0439.g1500</name>
    <name evidence="1" type="ORF">Y032_0439g1500</name>
</gene>
<organism evidence="1 2">
    <name type="scientific">Ancylostoma ceylanicum</name>
    <dbReference type="NCBI Taxonomy" id="53326"/>
    <lineage>
        <taxon>Eukaryota</taxon>
        <taxon>Metazoa</taxon>
        <taxon>Ecdysozoa</taxon>
        <taxon>Nematoda</taxon>
        <taxon>Chromadorea</taxon>
        <taxon>Rhabditida</taxon>
        <taxon>Rhabditina</taxon>
        <taxon>Rhabditomorpha</taxon>
        <taxon>Strongyloidea</taxon>
        <taxon>Ancylostomatidae</taxon>
        <taxon>Ancylostomatinae</taxon>
        <taxon>Ancylostoma</taxon>
    </lineage>
</organism>
<accession>A0A016WZM2</accession>
<reference evidence="2" key="1">
    <citation type="journal article" date="2015" name="Nat. Genet.">
        <title>The genome and transcriptome of the zoonotic hookworm Ancylostoma ceylanicum identify infection-specific gene families.</title>
        <authorList>
            <person name="Schwarz E.M."/>
            <person name="Hu Y."/>
            <person name="Antoshechkin I."/>
            <person name="Miller M.M."/>
            <person name="Sternberg P.W."/>
            <person name="Aroian R.V."/>
        </authorList>
    </citation>
    <scope>NUCLEOTIDE SEQUENCE</scope>
    <source>
        <strain evidence="2">HY135</strain>
    </source>
</reference>
<name>A0A016WZM2_9BILA</name>
<evidence type="ECO:0000313" key="2">
    <source>
        <dbReference type="Proteomes" id="UP000024635"/>
    </source>
</evidence>
<dbReference type="Proteomes" id="UP000024635">
    <property type="component" value="Unassembled WGS sequence"/>
</dbReference>
<sequence length="149" mass="16905">MVGFRRDDELIGSGEGCETRRKTGDECTVFRVSKCRRVFHSGYTRVTLRNPVDSAHFIHYTIHCARTRVGYQVDSVNCGGRQNGHARIRVHGNISAVPLVATTVHLFRRRLDCVVVQLMYCTEFHDCFCGNIHLGVIEGGDHEYDIHLT</sequence>
<proteinExistence type="predicted"/>
<comment type="caution">
    <text evidence="1">The sequence shown here is derived from an EMBL/GenBank/DDBJ whole genome shotgun (WGS) entry which is preliminary data.</text>
</comment>
<dbReference type="AlphaFoldDB" id="A0A016WZM2"/>
<evidence type="ECO:0000313" key="1">
    <source>
        <dbReference type="EMBL" id="EYC45095.1"/>
    </source>
</evidence>
<protein>
    <submittedName>
        <fullName evidence="1">Uncharacterized protein</fullName>
    </submittedName>
</protein>